<dbReference type="eggNOG" id="ENOG5033ETR">
    <property type="taxonomic scope" value="Bacteria"/>
</dbReference>
<keyword evidence="2" id="KW-1185">Reference proteome</keyword>
<evidence type="ECO:0000313" key="1">
    <source>
        <dbReference type="EMBL" id="AEG02521.1"/>
    </source>
</evidence>
<dbReference type="EMBL" id="CP002738">
    <property type="protein sequence ID" value="AEG02521.1"/>
    <property type="molecule type" value="Genomic_DNA"/>
</dbReference>
<reference evidence="2" key="3">
    <citation type="submission" date="2011-05" db="EMBL/GenBank/DDBJ databases">
        <title>Complete sequence of Methylomonas methanica MC09.</title>
        <authorList>
            <consortium name="US DOE Joint Genome Institute"/>
            <person name="Lucas S."/>
            <person name="Han J."/>
            <person name="Lapidus A."/>
            <person name="Cheng J.-F."/>
            <person name="Goodwin L."/>
            <person name="Pitluck S."/>
            <person name="Peters L."/>
            <person name="Mikhailova N."/>
            <person name="Teshima H."/>
            <person name="Han C."/>
            <person name="Tapia R."/>
            <person name="Land M."/>
            <person name="Hauser L."/>
            <person name="Kyrpides N."/>
            <person name="Ivanova N."/>
            <person name="Pagani I."/>
            <person name="Stein L."/>
            <person name="Woyke T."/>
        </authorList>
    </citation>
    <scope>NUCLEOTIDE SEQUENCE [LARGE SCALE GENOMIC DNA]</scope>
    <source>
        <strain evidence="2">MC09</strain>
    </source>
</reference>
<dbReference type="AlphaFoldDB" id="G0A1A1"/>
<organism evidence="1 2">
    <name type="scientific">Methylomonas methanica (strain DSM 25384 / MC09)</name>
    <dbReference type="NCBI Taxonomy" id="857087"/>
    <lineage>
        <taxon>Bacteria</taxon>
        <taxon>Pseudomonadati</taxon>
        <taxon>Pseudomonadota</taxon>
        <taxon>Gammaproteobacteria</taxon>
        <taxon>Methylococcales</taxon>
        <taxon>Methylococcaceae</taxon>
        <taxon>Methylomonas</taxon>
    </lineage>
</organism>
<reference evidence="1 2" key="1">
    <citation type="journal article" date="2011" name="J. Bacteriol.">
        <title>Complete Genome Sequence of the Aerobic Marine Methanotroph Methylomonas methanica MC09.</title>
        <authorList>
            <person name="Boden R."/>
            <person name="Cunliffe M."/>
            <person name="Scanlan J."/>
            <person name="Moussard H."/>
            <person name="Kits K.D."/>
            <person name="Klotz M.G."/>
            <person name="Jetten M.S."/>
            <person name="Vuilleumier S."/>
            <person name="Han J."/>
            <person name="Peters L."/>
            <person name="Mikhailova N."/>
            <person name="Teshima H."/>
            <person name="Tapia R."/>
            <person name="Kyrpides N."/>
            <person name="Ivanova N."/>
            <person name="Pagani I."/>
            <person name="Cheng J.F."/>
            <person name="Goodwin L."/>
            <person name="Han C."/>
            <person name="Hauser L."/>
            <person name="Land M.L."/>
            <person name="Lapidus A."/>
            <person name="Lucas S."/>
            <person name="Pitluck S."/>
            <person name="Woyke T."/>
            <person name="Stein L."/>
            <person name="Murrell J.C."/>
        </authorList>
    </citation>
    <scope>NUCLEOTIDE SEQUENCE [LARGE SCALE GENOMIC DNA]</scope>
    <source>
        <strain evidence="1 2">MC09</strain>
    </source>
</reference>
<protein>
    <recommendedName>
        <fullName evidence="3">PEP-CTERM protein-sorting domain-containing protein</fullName>
    </recommendedName>
</protein>
<proteinExistence type="predicted"/>
<accession>G0A1A1</accession>
<dbReference type="RefSeq" id="WP_013820736.1">
    <property type="nucleotide sequence ID" value="NC_015572.1"/>
</dbReference>
<gene>
    <name evidence="1" type="ordered locus">Metme_4170</name>
</gene>
<dbReference type="HOGENOM" id="CLU_1249416_0_0_6"/>
<name>G0A1A1_METMM</name>
<reference key="2">
    <citation type="submission" date="2011-05" db="EMBL/GenBank/DDBJ databases">
        <title>Complete genome sequence of the aerobic marine methanotroph Methylomonas methanica MC09.</title>
        <authorList>
            <person name="Boden R."/>
            <person name="Cunliffe M."/>
            <person name="Scanlan J."/>
            <person name="Moussard H."/>
            <person name="Kits K.D."/>
            <person name="Klotz M."/>
            <person name="Jetten M."/>
            <person name="Vuilleumier S."/>
            <person name="Han J."/>
            <person name="Peters L."/>
            <person name="Mikhailova N."/>
            <person name="Teshima H."/>
            <person name="Tapia R."/>
            <person name="Kyrpides N."/>
            <person name="Ivanova N."/>
            <person name="Pagani I."/>
            <person name="Cheng J.-F."/>
            <person name="Goodwin L."/>
            <person name="Han C."/>
            <person name="Hauser L."/>
            <person name="Land M."/>
            <person name="Lapidus A."/>
            <person name="Lucas S."/>
            <person name="Pitluck S."/>
            <person name="Woyke T."/>
            <person name="Stein L.Y."/>
            <person name="Murrell C."/>
        </authorList>
    </citation>
    <scope>NUCLEOTIDE SEQUENCE</scope>
    <source>
        <strain>MC09</strain>
    </source>
</reference>
<sequence length="221" mass="24672">MKSRYHVTAITYCYLIGFILGDKRVVMHGKDGIKIAEFKWFEEWAMRLYFIILLSIFTYHSEAASVTYQVDHIAGNQWKYNYSIANDVLPGDIGEFTVFFALGSYENLIVGNTPVGWDSLVAAPDSALSADGFYDALALVSGISPNTTLSGFSVIFDYLLLGSPGQQHFEIINPITFDILYSGNTELASNGTVPEPGDISLFAIGLWLLRRNYSRKHKNDN</sequence>
<dbReference type="Proteomes" id="UP000008888">
    <property type="component" value="Chromosome"/>
</dbReference>
<dbReference type="OrthoDB" id="5704224at2"/>
<evidence type="ECO:0008006" key="3">
    <source>
        <dbReference type="Google" id="ProtNLM"/>
    </source>
</evidence>
<evidence type="ECO:0000313" key="2">
    <source>
        <dbReference type="Proteomes" id="UP000008888"/>
    </source>
</evidence>
<dbReference type="KEGG" id="mmt:Metme_4170"/>